<protein>
    <submittedName>
        <fullName evidence="1">Uncharacterized protein</fullName>
    </submittedName>
</protein>
<organism evidence="1 2">
    <name type="scientific">Amborella trichopoda</name>
    <dbReference type="NCBI Taxonomy" id="13333"/>
    <lineage>
        <taxon>Eukaryota</taxon>
        <taxon>Viridiplantae</taxon>
        <taxon>Streptophyta</taxon>
        <taxon>Embryophyta</taxon>
        <taxon>Tracheophyta</taxon>
        <taxon>Spermatophyta</taxon>
        <taxon>Magnoliopsida</taxon>
        <taxon>Amborellales</taxon>
        <taxon>Amborellaceae</taxon>
        <taxon>Amborella</taxon>
    </lineage>
</organism>
<dbReference type="HOGENOM" id="CLU_2362510_0_0_1"/>
<evidence type="ECO:0000313" key="2">
    <source>
        <dbReference type="Proteomes" id="UP000017836"/>
    </source>
</evidence>
<dbReference type="Gramene" id="ERN09866">
    <property type="protein sequence ID" value="ERN09866"/>
    <property type="gene ID" value="AMTR_s00013p00095490"/>
</dbReference>
<dbReference type="EMBL" id="KI392979">
    <property type="protein sequence ID" value="ERN09866.1"/>
    <property type="molecule type" value="Genomic_DNA"/>
</dbReference>
<reference evidence="2" key="1">
    <citation type="journal article" date="2013" name="Science">
        <title>The Amborella genome and the evolution of flowering plants.</title>
        <authorList>
            <consortium name="Amborella Genome Project"/>
        </authorList>
    </citation>
    <scope>NUCLEOTIDE SEQUENCE [LARGE SCALE GENOMIC DNA]</scope>
</reference>
<dbReference type="Proteomes" id="UP000017836">
    <property type="component" value="Unassembled WGS sequence"/>
</dbReference>
<gene>
    <name evidence="1" type="ORF">AMTR_s00013p00095490</name>
</gene>
<accession>W1PQ69</accession>
<keyword evidence="2" id="KW-1185">Reference proteome</keyword>
<proteinExistence type="predicted"/>
<evidence type="ECO:0000313" key="1">
    <source>
        <dbReference type="EMBL" id="ERN09866.1"/>
    </source>
</evidence>
<dbReference type="AlphaFoldDB" id="W1PQ69"/>
<name>W1PQ69_AMBTC</name>
<sequence length="96" mass="10950">MSNTLNCSKFINASKFRFFGSRRITWFSVFPKTLSHFAEIQSKCQSSALQTKRQAISSRPFAHIEILTVKPRLAGQAIFCLTGTKLQTRRAWIPNV</sequence>